<keyword evidence="2" id="KW-1185">Reference proteome</keyword>
<reference evidence="1 2" key="1">
    <citation type="journal article" date="2013" name="Stand. Genomic Sci.">
        <title>Genomic Encyclopedia of Type Strains, Phase I: The one thousand microbial genomes (KMG-I) project.</title>
        <authorList>
            <person name="Kyrpides N.C."/>
            <person name="Woyke T."/>
            <person name="Eisen J.A."/>
            <person name="Garrity G."/>
            <person name="Lilburn T.G."/>
            <person name="Beck B.J."/>
            <person name="Whitman W.B."/>
            <person name="Hugenholtz P."/>
            <person name="Klenk H.P."/>
        </authorList>
    </citation>
    <scope>NUCLEOTIDE SEQUENCE [LARGE SCALE GENOMIC DNA]</scope>
    <source>
        <strain evidence="1 2">DSM 13484</strain>
    </source>
</reference>
<protein>
    <submittedName>
        <fullName evidence="1">Uncharacterized protein</fullName>
    </submittedName>
</protein>
<gene>
    <name evidence="1" type="ORF">LX66_2287</name>
</gene>
<accession>A0A562T3S8</accession>
<proteinExistence type="predicted"/>
<dbReference type="EMBL" id="VLLG01000003">
    <property type="protein sequence ID" value="TWI88205.1"/>
    <property type="molecule type" value="Genomic_DNA"/>
</dbReference>
<dbReference type="Proteomes" id="UP000316778">
    <property type="component" value="Unassembled WGS sequence"/>
</dbReference>
<dbReference type="AlphaFoldDB" id="A0A562T3S8"/>
<evidence type="ECO:0000313" key="2">
    <source>
        <dbReference type="Proteomes" id="UP000316778"/>
    </source>
</evidence>
<organism evidence="1 2">
    <name type="scientific">Chitinophaga japonensis</name>
    <name type="common">Flexibacter japonensis</name>
    <dbReference type="NCBI Taxonomy" id="104662"/>
    <lineage>
        <taxon>Bacteria</taxon>
        <taxon>Pseudomonadati</taxon>
        <taxon>Bacteroidota</taxon>
        <taxon>Chitinophagia</taxon>
        <taxon>Chitinophagales</taxon>
        <taxon>Chitinophagaceae</taxon>
        <taxon>Chitinophaga</taxon>
    </lineage>
</organism>
<comment type="caution">
    <text evidence="1">The sequence shown here is derived from an EMBL/GenBank/DDBJ whole genome shotgun (WGS) entry which is preliminary data.</text>
</comment>
<sequence length="44" mass="5057">MTQRLYEKVYKNRVTAVVFTVNCINLHITAHRNPKIVLSGVTLD</sequence>
<name>A0A562T3S8_CHIJA</name>
<evidence type="ECO:0000313" key="1">
    <source>
        <dbReference type="EMBL" id="TWI88205.1"/>
    </source>
</evidence>